<keyword evidence="3" id="KW-1185">Reference proteome</keyword>
<dbReference type="KEGG" id="obg:Verru16b_00770"/>
<evidence type="ECO:0000313" key="3">
    <source>
        <dbReference type="Proteomes" id="UP000095228"/>
    </source>
</evidence>
<reference evidence="2 3" key="1">
    <citation type="submission" date="2016-06" db="EMBL/GenBank/DDBJ databases">
        <title>Three novel species with peptidoglycan cell walls form the new genus Lacunisphaera gen. nov. in the family Opitutaceae of the verrucomicrobial subdivision 4.</title>
        <authorList>
            <person name="Rast P."/>
            <person name="Gloeckner I."/>
            <person name="Jogler M."/>
            <person name="Boedeker C."/>
            <person name="Jeske O."/>
            <person name="Wiegand S."/>
            <person name="Reinhardt R."/>
            <person name="Schumann P."/>
            <person name="Rohde M."/>
            <person name="Spring S."/>
            <person name="Gloeckner F.O."/>
            <person name="Jogler C."/>
        </authorList>
    </citation>
    <scope>NUCLEOTIDE SEQUENCE [LARGE SCALE GENOMIC DNA]</scope>
    <source>
        <strain evidence="2 3">IG16b</strain>
    </source>
</reference>
<proteinExistence type="predicted"/>
<dbReference type="SUPFAM" id="SSF56935">
    <property type="entry name" value="Porins"/>
    <property type="match status" value="1"/>
</dbReference>
<protein>
    <recommendedName>
        <fullName evidence="1">DUF6268 domain-containing protein</fullName>
    </recommendedName>
</protein>
<dbReference type="EMBL" id="CP016094">
    <property type="protein sequence ID" value="AOS43716.1"/>
    <property type="molecule type" value="Genomic_DNA"/>
</dbReference>
<accession>A0A1D8AS67</accession>
<organism evidence="2 3">
    <name type="scientific">Lacunisphaera limnophila</name>
    <dbReference type="NCBI Taxonomy" id="1838286"/>
    <lineage>
        <taxon>Bacteria</taxon>
        <taxon>Pseudomonadati</taxon>
        <taxon>Verrucomicrobiota</taxon>
        <taxon>Opitutia</taxon>
        <taxon>Opitutales</taxon>
        <taxon>Opitutaceae</taxon>
        <taxon>Lacunisphaera</taxon>
    </lineage>
</organism>
<dbReference type="Pfam" id="PF19783">
    <property type="entry name" value="DUF6268"/>
    <property type="match status" value="1"/>
</dbReference>
<feature type="domain" description="DUF6268" evidence="1">
    <location>
        <begin position="26"/>
        <end position="231"/>
    </location>
</feature>
<gene>
    <name evidence="2" type="ORF">Verru16b_00770</name>
</gene>
<sequence>MERNGKIGSVGVSHYEFEASFSLPAPDSWMFSSALSWKRYEFDLTGAVPVPEELEEFGLNFMAMKDLAQEIGPGWSAMAMLSPSFSSDSGKLSGDSFSLMGFAMIGKEVSPTFSWNVGIVGMSRGDMKVFPMLGVRWGFAPGWDLQLGFPDTGLSYKFSEALTLKAGAKFHGGTYHVAKAPAAGLGNTYLDFQEIRLGLSAEYQFSRNLSVVVDGGTTANRTFDYYDRNMKFDGKAAGYGSFSLKFQF</sequence>
<dbReference type="STRING" id="1838286.Verru16b_00770"/>
<dbReference type="InterPro" id="IPR046235">
    <property type="entry name" value="DUF6268"/>
</dbReference>
<evidence type="ECO:0000313" key="2">
    <source>
        <dbReference type="EMBL" id="AOS43716.1"/>
    </source>
</evidence>
<evidence type="ECO:0000259" key="1">
    <source>
        <dbReference type="Pfam" id="PF19783"/>
    </source>
</evidence>
<dbReference type="AlphaFoldDB" id="A0A1D8AS67"/>
<name>A0A1D8AS67_9BACT</name>
<dbReference type="Proteomes" id="UP000095228">
    <property type="component" value="Chromosome"/>
</dbReference>